<dbReference type="PROSITE" id="PS00518">
    <property type="entry name" value="ZF_RING_1"/>
    <property type="match status" value="1"/>
</dbReference>
<proteinExistence type="predicted"/>
<dbReference type="CDD" id="cd06679">
    <property type="entry name" value="PDZ3_LNX1_2-like"/>
    <property type="match status" value="1"/>
</dbReference>
<dbReference type="STRING" id="69293.ENSGACP00000018815"/>
<dbReference type="CDD" id="cd06678">
    <property type="entry name" value="PDZ2_LNX1_2-like"/>
    <property type="match status" value="1"/>
</dbReference>
<feature type="region of interest" description="Disordered" evidence="5">
    <location>
        <begin position="355"/>
        <end position="383"/>
    </location>
</feature>
<dbReference type="GO" id="GO:0006511">
    <property type="term" value="P:ubiquitin-dependent protein catabolic process"/>
    <property type="evidence" value="ECO:0007669"/>
    <property type="project" value="TreeGrafter"/>
</dbReference>
<evidence type="ECO:0000259" key="6">
    <source>
        <dbReference type="PROSITE" id="PS50089"/>
    </source>
</evidence>
<evidence type="ECO:0000256" key="4">
    <source>
        <dbReference type="PROSITE-ProRule" id="PRU00175"/>
    </source>
</evidence>
<feature type="domain" description="PDZ" evidence="7">
    <location>
        <begin position="293"/>
        <end position="346"/>
    </location>
</feature>
<dbReference type="GO" id="GO:0005737">
    <property type="term" value="C:cytoplasm"/>
    <property type="evidence" value="ECO:0007669"/>
    <property type="project" value="TreeGrafter"/>
</dbReference>
<dbReference type="SMART" id="SM00228">
    <property type="entry name" value="PDZ"/>
    <property type="match status" value="4"/>
</dbReference>
<evidence type="ECO:0000313" key="8">
    <source>
        <dbReference type="Ensembl" id="ENSGACP00000018815.2"/>
    </source>
</evidence>
<evidence type="ECO:0000259" key="7">
    <source>
        <dbReference type="PROSITE" id="PS50106"/>
    </source>
</evidence>
<feature type="region of interest" description="Disordered" evidence="5">
    <location>
        <begin position="251"/>
        <end position="273"/>
    </location>
</feature>
<dbReference type="PROSITE" id="PS50106">
    <property type="entry name" value="PDZ"/>
    <property type="match status" value="4"/>
</dbReference>
<feature type="domain" description="PDZ" evidence="7">
    <location>
        <begin position="387"/>
        <end position="470"/>
    </location>
</feature>
<evidence type="ECO:0000256" key="5">
    <source>
        <dbReference type="SAM" id="MobiDB-lite"/>
    </source>
</evidence>
<keyword evidence="2 4" id="KW-0863">Zinc-finger</keyword>
<feature type="domain" description="RING-type" evidence="6">
    <location>
        <begin position="55"/>
        <end position="93"/>
    </location>
</feature>
<dbReference type="Gene3D" id="3.30.40.10">
    <property type="entry name" value="Zinc/RING finger domain, C3HC4 (zinc finger)"/>
    <property type="match status" value="1"/>
</dbReference>
<reference evidence="8 9" key="1">
    <citation type="journal article" date="2021" name="G3 (Bethesda)">
        <title>Improved contiguity of the threespine stickleback genome using long-read sequencing.</title>
        <authorList>
            <person name="Nath S."/>
            <person name="Shaw D.E."/>
            <person name="White M.A."/>
        </authorList>
    </citation>
    <scope>NUCLEOTIDE SEQUENCE [LARGE SCALE GENOMIC DNA]</scope>
    <source>
        <strain evidence="8 9">Lake Benthic</strain>
    </source>
</reference>
<dbReference type="CDD" id="cd06680">
    <property type="entry name" value="PDZ4_LNX1_2-like"/>
    <property type="match status" value="1"/>
</dbReference>
<keyword evidence="3" id="KW-0862">Zinc</keyword>
<keyword evidence="9" id="KW-1185">Reference proteome</keyword>
<dbReference type="SMART" id="SM00184">
    <property type="entry name" value="RING"/>
    <property type="match status" value="1"/>
</dbReference>
<reference evidence="8" key="2">
    <citation type="submission" date="2025-08" db="UniProtKB">
        <authorList>
            <consortium name="Ensembl"/>
        </authorList>
    </citation>
    <scope>IDENTIFICATION</scope>
</reference>
<evidence type="ECO:0000256" key="2">
    <source>
        <dbReference type="ARBA" id="ARBA00022771"/>
    </source>
</evidence>
<reference evidence="8" key="3">
    <citation type="submission" date="2025-09" db="UniProtKB">
        <authorList>
            <consortium name="Ensembl"/>
        </authorList>
    </citation>
    <scope>IDENTIFICATION</scope>
</reference>
<dbReference type="Pfam" id="PF00595">
    <property type="entry name" value="PDZ"/>
    <property type="match status" value="3"/>
</dbReference>
<dbReference type="AlphaFoldDB" id="G3PMI4"/>
<dbReference type="InterPro" id="IPR051342">
    <property type="entry name" value="PDZ_scaffold"/>
</dbReference>
<organism evidence="8 9">
    <name type="scientific">Gasterosteus aculeatus aculeatus</name>
    <name type="common">three-spined stickleback</name>
    <dbReference type="NCBI Taxonomy" id="481459"/>
    <lineage>
        <taxon>Eukaryota</taxon>
        <taxon>Metazoa</taxon>
        <taxon>Chordata</taxon>
        <taxon>Craniata</taxon>
        <taxon>Vertebrata</taxon>
        <taxon>Euteleostomi</taxon>
        <taxon>Actinopterygii</taxon>
        <taxon>Neopterygii</taxon>
        <taxon>Teleostei</taxon>
        <taxon>Neoteleostei</taxon>
        <taxon>Acanthomorphata</taxon>
        <taxon>Eupercaria</taxon>
        <taxon>Perciformes</taxon>
        <taxon>Cottioidei</taxon>
        <taxon>Gasterosteales</taxon>
        <taxon>Gasterosteidae</taxon>
        <taxon>Gasterosteus</taxon>
    </lineage>
</organism>
<feature type="compositionally biased region" description="Polar residues" evidence="5">
    <location>
        <begin position="204"/>
        <end position="219"/>
    </location>
</feature>
<dbReference type="InterPro" id="IPR017907">
    <property type="entry name" value="Znf_RING_CS"/>
</dbReference>
<dbReference type="SUPFAM" id="SSF50156">
    <property type="entry name" value="PDZ domain-like"/>
    <property type="match status" value="4"/>
</dbReference>
<dbReference type="Ensembl" id="ENSGACT00000018853.2">
    <property type="protein sequence ID" value="ENSGACP00000018815.2"/>
    <property type="gene ID" value="ENSGACG00000014237.2"/>
</dbReference>
<dbReference type="Gene3D" id="2.30.42.10">
    <property type="match status" value="4"/>
</dbReference>
<evidence type="ECO:0000256" key="1">
    <source>
        <dbReference type="ARBA" id="ARBA00022723"/>
    </source>
</evidence>
<dbReference type="InterPro" id="IPR001841">
    <property type="entry name" value="Znf_RING"/>
</dbReference>
<evidence type="ECO:0000256" key="3">
    <source>
        <dbReference type="ARBA" id="ARBA00022833"/>
    </source>
</evidence>
<dbReference type="PROSITE" id="PS50089">
    <property type="entry name" value="ZF_RING_2"/>
    <property type="match status" value="1"/>
</dbReference>
<feature type="compositionally biased region" description="Low complexity" evidence="5">
    <location>
        <begin position="356"/>
        <end position="380"/>
    </location>
</feature>
<feature type="domain" description="PDZ" evidence="7">
    <location>
        <begin position="651"/>
        <end position="737"/>
    </location>
</feature>
<dbReference type="GO" id="GO:0004842">
    <property type="term" value="F:ubiquitin-protein transferase activity"/>
    <property type="evidence" value="ECO:0007669"/>
    <property type="project" value="TreeGrafter"/>
</dbReference>
<accession>G3PMI4</accession>
<evidence type="ECO:0000313" key="9">
    <source>
        <dbReference type="Proteomes" id="UP000007635"/>
    </source>
</evidence>
<sequence length="741" mass="80309">LPNRDGGGASSPLSPADYGPATPPPDLCAACGHCHQLEENHEYLYVEEVDDDLVCHICLQALLWPLDTPCGHTYCRECLTSFLLESDFCPVCRAPLMLQSCRKPSLLVHKLLDKLTVACPFSQHCAEEMARGDLEDHIRSRCKGASHYGLSADRKRRSQEGECTDSTSELTLATLPGDGPASAAVALLSDESGLVNPAFDPSMEDNSQSGSTTSLTARSGSKKIRNFDRSSVRSRSFRRLNRAFSVLRRTKSGTAVSHETSEERDNARNASSPQEVLALPQLHHLIPDGELTSIKITRADPSEPLAISIVGGNETPLVRVLIQDIYREGVIARDGRLLPGDMILKVTAAAPPPVAPLSATATTRTRTPTRWPGPTRPTAPTRDESVHVLLSKSIPDEQLGIKLVRRPEEHGVFVFHLLDGGLAARDGQLCVGDRVLAINGHDLRYGAPEHAALLIQASEEGVHFIVSRQIRLPTPDILQEAPWGMDGPPPYSPVDIEQTLLDSCQKPACYEKTVTLTKEPYDSLGMTVAGGMSSRGWDLPIYVTNVDCDGVVGQEGSIRKGDILLNVNGLDLTGVTRGEAVANLKNTSSPVVLKVLEMRPPEEGLQESPLPSCLGPAAPPDSTKSPAPGDDYSPLWVSWLQLPRHLYCCKDIVLRRSTSGSLGFSIVGGQEEVNCNQSFFIRSIVEGTPAYNDGRIRCGDILLEVNGTSTWGMTHTALVRLLKELRGRITLTIVSWPGSLL</sequence>
<dbReference type="PANTHER" id="PTHR19964">
    <property type="entry name" value="MULTIPLE PDZ DOMAIN PROTEIN"/>
    <property type="match status" value="1"/>
</dbReference>
<dbReference type="SUPFAM" id="SSF57850">
    <property type="entry name" value="RING/U-box"/>
    <property type="match status" value="1"/>
</dbReference>
<dbReference type="Pfam" id="PF13920">
    <property type="entry name" value="zf-C3HC4_3"/>
    <property type="match status" value="1"/>
</dbReference>
<dbReference type="Proteomes" id="UP000007635">
    <property type="component" value="Chromosome VIII"/>
</dbReference>
<feature type="domain" description="PDZ" evidence="7">
    <location>
        <begin position="513"/>
        <end position="599"/>
    </location>
</feature>
<dbReference type="GeneTree" id="ENSGT00940000158757"/>
<dbReference type="eggNOG" id="KOG3528">
    <property type="taxonomic scope" value="Eukaryota"/>
</dbReference>
<dbReference type="InterPro" id="IPR036034">
    <property type="entry name" value="PDZ_sf"/>
</dbReference>
<dbReference type="InterPro" id="IPR013083">
    <property type="entry name" value="Znf_RING/FYVE/PHD"/>
</dbReference>
<dbReference type="GO" id="GO:0008270">
    <property type="term" value="F:zinc ion binding"/>
    <property type="evidence" value="ECO:0007669"/>
    <property type="project" value="UniProtKB-KW"/>
</dbReference>
<dbReference type="eggNOG" id="KOG2177">
    <property type="taxonomic scope" value="Eukaryota"/>
</dbReference>
<dbReference type="PANTHER" id="PTHR19964:SF14">
    <property type="entry name" value="E3 UBIQUITIN-PROTEIN LIGASE LNX"/>
    <property type="match status" value="1"/>
</dbReference>
<feature type="region of interest" description="Disordered" evidence="5">
    <location>
        <begin position="196"/>
        <end position="228"/>
    </location>
</feature>
<name>G3PMI4_GASAC</name>
<keyword evidence="1" id="KW-0479">Metal-binding</keyword>
<feature type="region of interest" description="Disordered" evidence="5">
    <location>
        <begin position="603"/>
        <end position="628"/>
    </location>
</feature>
<dbReference type="Bgee" id="ENSGACG00000014237">
    <property type="expression patterns" value="Expressed in diencephalon and 8 other cell types or tissues"/>
</dbReference>
<protein>
    <submittedName>
        <fullName evidence="8">Ligand of numb-protein X 1</fullName>
    </submittedName>
</protein>
<dbReference type="InParanoid" id="G3PMI4"/>
<dbReference type="FunFam" id="2.30.42.10:FF:000081">
    <property type="entry name" value="Ligand of Numb protein X 2"/>
    <property type="match status" value="1"/>
</dbReference>
<dbReference type="InterPro" id="IPR001478">
    <property type="entry name" value="PDZ"/>
</dbReference>